<reference evidence="3" key="1">
    <citation type="submission" date="2022-10" db="EMBL/GenBank/DDBJ databases">
        <title>Novel sulphate-reducing endosymbionts in the free-living metamonad Anaeramoeba.</title>
        <authorList>
            <person name="Jerlstrom-Hultqvist J."/>
            <person name="Cepicka I."/>
            <person name="Gallot-Lavallee L."/>
            <person name="Salas-Leiva D."/>
            <person name="Curtis B.A."/>
            <person name="Zahonova K."/>
            <person name="Pipaliya S."/>
            <person name="Dacks J."/>
            <person name="Roger A.J."/>
        </authorList>
    </citation>
    <scope>NUCLEOTIDE SEQUENCE</scope>
    <source>
        <strain evidence="3">BMAN</strain>
    </source>
</reference>
<comment type="caution">
    <text evidence="3">The sequence shown here is derived from an EMBL/GenBank/DDBJ whole genome shotgun (WGS) entry which is preliminary data.</text>
</comment>
<dbReference type="PANTHER" id="PTHR31142:SF3">
    <property type="entry name" value="THH1_TOM1_TOM3 DOMAIN-CONTAINING PROTEIN"/>
    <property type="match status" value="1"/>
</dbReference>
<proteinExistence type="predicted"/>
<protein>
    <submittedName>
        <fullName evidence="3">Tobamovirus multiplication protein 1-like isoform x1</fullName>
    </submittedName>
</protein>
<keyword evidence="4" id="KW-1185">Reference proteome</keyword>
<dbReference type="EMBL" id="JAPDFW010000032">
    <property type="protein sequence ID" value="KAJ5079488.1"/>
    <property type="molecule type" value="Genomic_DNA"/>
</dbReference>
<dbReference type="InterPro" id="IPR040226">
    <property type="entry name" value="THH1/TOM1/TOM3"/>
</dbReference>
<evidence type="ECO:0000313" key="4">
    <source>
        <dbReference type="Proteomes" id="UP001149090"/>
    </source>
</evidence>
<dbReference type="AlphaFoldDB" id="A0A9Q0LUV9"/>
<keyword evidence="2" id="KW-0812">Transmembrane</keyword>
<accession>A0A9Q0LUV9</accession>
<keyword evidence="2" id="KW-1133">Transmembrane helix</keyword>
<organism evidence="3 4">
    <name type="scientific">Anaeramoeba ignava</name>
    <name type="common">Anaerobic marine amoeba</name>
    <dbReference type="NCBI Taxonomy" id="1746090"/>
    <lineage>
        <taxon>Eukaryota</taxon>
        <taxon>Metamonada</taxon>
        <taxon>Anaeramoebidae</taxon>
        <taxon>Anaeramoeba</taxon>
    </lineage>
</organism>
<feature type="region of interest" description="Disordered" evidence="1">
    <location>
        <begin position="274"/>
        <end position="295"/>
    </location>
</feature>
<feature type="transmembrane region" description="Helical" evidence="2">
    <location>
        <begin position="241"/>
        <end position="264"/>
    </location>
</feature>
<gene>
    <name evidence="3" type="ORF">M0811_14508</name>
</gene>
<evidence type="ECO:0000313" key="3">
    <source>
        <dbReference type="EMBL" id="KAJ5079488.1"/>
    </source>
</evidence>
<keyword evidence="2" id="KW-0472">Membrane</keyword>
<evidence type="ECO:0000256" key="1">
    <source>
        <dbReference type="SAM" id="MobiDB-lite"/>
    </source>
</evidence>
<dbReference type="PANTHER" id="PTHR31142">
    <property type="entry name" value="TOBAMOVIRUS MULTIPLICATION PROTEIN 1-LIKE ISOFORM X1"/>
    <property type="match status" value="1"/>
</dbReference>
<dbReference type="Proteomes" id="UP001149090">
    <property type="component" value="Unassembled WGS sequence"/>
</dbReference>
<feature type="transmembrane region" description="Helical" evidence="2">
    <location>
        <begin position="203"/>
        <end position="221"/>
    </location>
</feature>
<feature type="transmembrane region" description="Helical" evidence="2">
    <location>
        <begin position="43"/>
        <end position="62"/>
    </location>
</feature>
<feature type="transmembrane region" description="Helical" evidence="2">
    <location>
        <begin position="121"/>
        <end position="142"/>
    </location>
</feature>
<feature type="transmembrane region" description="Helical" evidence="2">
    <location>
        <begin position="6"/>
        <end position="31"/>
    </location>
</feature>
<feature type="transmembrane region" description="Helical" evidence="2">
    <location>
        <begin position="154"/>
        <end position="176"/>
    </location>
</feature>
<sequence length="307" mass="35607">MSNKYNFLIGSVIILPFYVGILLLAIFRIIMTFQTMRKSKHQKIFLITAASLCVIRVIFLIGSSISKIKSSENVLVWVFIGRLASATFMTLFLILIHFWADAYYRIICRQIAQLRTNIRKLNIFFIGLTSVMFLFVLLLYIIDLSYKKQPSESIEITCTIFLSIIFSIGAVLLIYYSIKLRRVVQTNHGELQVGEKTRKKLKILIWIVLSSFFIHIPVYVLGSDEKVSRTFFGDYDSRESVSILIIYFFICEFIPVLFIIILLYEPPSSSNRVDTEELEFNQEDNSPTEENKPNFLNTEFSMSENLL</sequence>
<feature type="transmembrane region" description="Helical" evidence="2">
    <location>
        <begin position="74"/>
        <end position="100"/>
    </location>
</feature>
<evidence type="ECO:0000256" key="2">
    <source>
        <dbReference type="SAM" id="Phobius"/>
    </source>
</evidence>
<name>A0A9Q0LUV9_ANAIG</name>